<sequence length="48" mass="5226">MTGTTQDPTAVPAPPPSGRAPRTVEKTVWWITFGVIVFAIIAMLSLWN</sequence>
<reference evidence="3 4" key="1">
    <citation type="submission" date="2023-08" db="EMBL/GenBank/DDBJ databases">
        <title>Microbacterium psychrotolerans sp. nov., a psychrotolerant bacterium isolated from soil in Heilongjiang Province, China.</title>
        <authorList>
            <person name="An P."/>
            <person name="Zhao D."/>
            <person name="Xiang H."/>
        </authorList>
    </citation>
    <scope>NUCLEOTIDE SEQUENCE [LARGE SCALE GENOMIC DNA]</scope>
    <source>
        <strain evidence="3 4">QXD-8</strain>
    </source>
</reference>
<dbReference type="EMBL" id="JAVFWO010000001">
    <property type="protein sequence ID" value="MDQ7876857.1"/>
    <property type="molecule type" value="Genomic_DNA"/>
</dbReference>
<protein>
    <submittedName>
        <fullName evidence="3">Uncharacterized protein</fullName>
    </submittedName>
</protein>
<feature type="region of interest" description="Disordered" evidence="1">
    <location>
        <begin position="1"/>
        <end position="21"/>
    </location>
</feature>
<name>A0ABU0YX10_9MICO</name>
<organism evidence="3 4">
    <name type="scientific">Microbacterium psychrotolerans</name>
    <dbReference type="NCBI Taxonomy" id="3068321"/>
    <lineage>
        <taxon>Bacteria</taxon>
        <taxon>Bacillati</taxon>
        <taxon>Actinomycetota</taxon>
        <taxon>Actinomycetes</taxon>
        <taxon>Micrococcales</taxon>
        <taxon>Microbacteriaceae</taxon>
        <taxon>Microbacterium</taxon>
    </lineage>
</organism>
<keyword evidence="4" id="KW-1185">Reference proteome</keyword>
<feature type="transmembrane region" description="Helical" evidence="2">
    <location>
        <begin position="27"/>
        <end position="47"/>
    </location>
</feature>
<dbReference type="Proteomes" id="UP001235133">
    <property type="component" value="Unassembled WGS sequence"/>
</dbReference>
<evidence type="ECO:0000313" key="3">
    <source>
        <dbReference type="EMBL" id="MDQ7876857.1"/>
    </source>
</evidence>
<evidence type="ECO:0000256" key="1">
    <source>
        <dbReference type="SAM" id="MobiDB-lite"/>
    </source>
</evidence>
<keyword evidence="2" id="KW-0472">Membrane</keyword>
<keyword evidence="2" id="KW-0812">Transmembrane</keyword>
<dbReference type="RefSeq" id="WP_308866259.1">
    <property type="nucleotide sequence ID" value="NZ_JAVFWO010000001.1"/>
</dbReference>
<keyword evidence="2" id="KW-1133">Transmembrane helix</keyword>
<accession>A0ABU0YX10</accession>
<proteinExistence type="predicted"/>
<evidence type="ECO:0000256" key="2">
    <source>
        <dbReference type="SAM" id="Phobius"/>
    </source>
</evidence>
<evidence type="ECO:0000313" key="4">
    <source>
        <dbReference type="Proteomes" id="UP001235133"/>
    </source>
</evidence>
<comment type="caution">
    <text evidence="3">The sequence shown here is derived from an EMBL/GenBank/DDBJ whole genome shotgun (WGS) entry which is preliminary data.</text>
</comment>
<gene>
    <name evidence="3" type="ORF">Q9R08_02600</name>
</gene>